<gene>
    <name evidence="4" type="ORF">Mgra_00004385</name>
</gene>
<dbReference type="Gene3D" id="1.10.10.10">
    <property type="entry name" value="Winged helix-like DNA-binding domain superfamily/Winged helix DNA-binding domain"/>
    <property type="match status" value="1"/>
</dbReference>
<evidence type="ECO:0000259" key="3">
    <source>
        <dbReference type="Pfam" id="PF00557"/>
    </source>
</evidence>
<sequence length="548" mass="62203">MATKPKTKQRDLSSDSSKSDSSKNSSIGDVKDLSPADDKVFNKYGMAAEIVNTVLKELIAEIKVDAEVGELCSRGDARLLQLTSSLFKREKNVQKGIAMPTCISIDNCACHFSPLRSEPKVLLKEGQVVKIDLGAHVDGYIATAAHTVVVGATRDNKVTGKKANVIVSAYNIMEMVLRMLKPEKNFKNVEISERIGKMAKIYETTPIENMLSHQVERFRSVGDKQIIQNPTDEQKSKTEKCTFENYEVYTIDILISTGEGKSKTLDARTTIFKKTDDMVYNLKLKTSRTFFHEALQKFGSMPFSIRDFEDEKVAKIGSTECAKHDLMQSYPVLYEKEGEYVAQFKCTAIIMPNGIYKITGIPLDNATLKCDMKIDNNEFLALLNEPLKPKKKKGGSGGGDKEINKEIVVENKKENNLNKEKVVGKVMSDYNLNRSRSAAILDSKSLFAYPISKTYSVPNISDYSINYTIYHGLKTYDNVKPTAYTTYRSYFPYKNYEPSHLNSLYWNDKPTHFSNSYNRILQPRHYTDHIKSPFFLNYSCTYYPWLWI</sequence>
<feature type="domain" description="Peptidase M24" evidence="3">
    <location>
        <begin position="47"/>
        <end position="216"/>
    </location>
</feature>
<accession>A0A8S9ZSF7</accession>
<dbReference type="InterPro" id="IPR047113">
    <property type="entry name" value="PA2G4/ARX1"/>
</dbReference>
<dbReference type="Pfam" id="PF00557">
    <property type="entry name" value="Peptidase_M24"/>
    <property type="match status" value="1"/>
</dbReference>
<dbReference type="InterPro" id="IPR036005">
    <property type="entry name" value="Creatinase/aminopeptidase-like"/>
</dbReference>
<organism evidence="4 5">
    <name type="scientific">Meloidogyne graminicola</name>
    <dbReference type="NCBI Taxonomy" id="189291"/>
    <lineage>
        <taxon>Eukaryota</taxon>
        <taxon>Metazoa</taxon>
        <taxon>Ecdysozoa</taxon>
        <taxon>Nematoda</taxon>
        <taxon>Chromadorea</taxon>
        <taxon>Rhabditida</taxon>
        <taxon>Tylenchina</taxon>
        <taxon>Tylenchomorpha</taxon>
        <taxon>Tylenchoidea</taxon>
        <taxon>Meloidogynidae</taxon>
        <taxon>Meloidogyninae</taxon>
        <taxon>Meloidogyne</taxon>
    </lineage>
</organism>
<dbReference type="AlphaFoldDB" id="A0A8S9ZSF7"/>
<dbReference type="Proteomes" id="UP000605970">
    <property type="component" value="Unassembled WGS sequence"/>
</dbReference>
<dbReference type="SUPFAM" id="SSF55920">
    <property type="entry name" value="Creatinase/aminopeptidase"/>
    <property type="match status" value="1"/>
</dbReference>
<dbReference type="FunFam" id="1.10.10.10:FF:000029">
    <property type="entry name" value="Proliferation-associated 2G4, a"/>
    <property type="match status" value="1"/>
</dbReference>
<feature type="compositionally biased region" description="Basic and acidic residues" evidence="2">
    <location>
        <begin position="8"/>
        <end position="21"/>
    </location>
</feature>
<dbReference type="InterPro" id="IPR004545">
    <property type="entry name" value="PA2G4"/>
</dbReference>
<dbReference type="InterPro" id="IPR000994">
    <property type="entry name" value="Pept_M24"/>
</dbReference>
<comment type="similarity">
    <text evidence="1">Belongs to the peptidase M24 family.</text>
</comment>
<feature type="region of interest" description="Disordered" evidence="2">
    <location>
        <begin position="1"/>
        <end position="31"/>
    </location>
</feature>
<name>A0A8S9ZSF7_9BILA</name>
<dbReference type="NCBIfam" id="TIGR00495">
    <property type="entry name" value="crvDNA_42K"/>
    <property type="match status" value="1"/>
</dbReference>
<evidence type="ECO:0000256" key="2">
    <source>
        <dbReference type="SAM" id="MobiDB-lite"/>
    </source>
</evidence>
<dbReference type="CDD" id="cd01089">
    <property type="entry name" value="PA2G4-like"/>
    <property type="match status" value="1"/>
</dbReference>
<proteinExistence type="inferred from homology"/>
<dbReference type="Gene3D" id="3.90.230.10">
    <property type="entry name" value="Creatinase/methionine aminopeptidase superfamily"/>
    <property type="match status" value="1"/>
</dbReference>
<dbReference type="SUPFAM" id="SSF46785">
    <property type="entry name" value="Winged helix' DNA-binding domain"/>
    <property type="match status" value="1"/>
</dbReference>
<comment type="caution">
    <text evidence="4">The sequence shown here is derived from an EMBL/GenBank/DDBJ whole genome shotgun (WGS) entry which is preliminary data.</text>
</comment>
<evidence type="ECO:0000313" key="4">
    <source>
        <dbReference type="EMBL" id="KAF7636125.1"/>
    </source>
</evidence>
<evidence type="ECO:0000313" key="5">
    <source>
        <dbReference type="Proteomes" id="UP000605970"/>
    </source>
</evidence>
<keyword evidence="5" id="KW-1185">Reference proteome</keyword>
<reference evidence="4" key="1">
    <citation type="journal article" date="2020" name="Ecol. Evol.">
        <title>Genome structure and content of the rice root-knot nematode (Meloidogyne graminicola).</title>
        <authorList>
            <person name="Phan N.T."/>
            <person name="Danchin E.G.J."/>
            <person name="Klopp C."/>
            <person name="Perfus-Barbeoch L."/>
            <person name="Kozlowski D.K."/>
            <person name="Koutsovoulos G.D."/>
            <person name="Lopez-Roques C."/>
            <person name="Bouchez O."/>
            <person name="Zahm M."/>
            <person name="Besnard G."/>
            <person name="Bellafiore S."/>
        </authorList>
    </citation>
    <scope>NUCLEOTIDE SEQUENCE</scope>
    <source>
        <strain evidence="4">VN-18</strain>
    </source>
</reference>
<dbReference type="EMBL" id="JABEBT010000033">
    <property type="protein sequence ID" value="KAF7636125.1"/>
    <property type="molecule type" value="Genomic_DNA"/>
</dbReference>
<dbReference type="InterPro" id="IPR036390">
    <property type="entry name" value="WH_DNA-bd_sf"/>
</dbReference>
<dbReference type="PANTHER" id="PTHR10804:SF11">
    <property type="entry name" value="PROLIFERATION-ASSOCIATED PROTEIN 2G4"/>
    <property type="match status" value="1"/>
</dbReference>
<dbReference type="InterPro" id="IPR036388">
    <property type="entry name" value="WH-like_DNA-bd_sf"/>
</dbReference>
<protein>
    <submittedName>
        <fullName evidence="4">Peptidase_M24 domain-containing protein</fullName>
    </submittedName>
</protein>
<dbReference type="OrthoDB" id="5876363at2759"/>
<dbReference type="PANTHER" id="PTHR10804">
    <property type="entry name" value="PROTEASE FAMILY M24 METHIONYL AMINOPEPTIDASE, AMINOPEPTIDASE P"/>
    <property type="match status" value="1"/>
</dbReference>
<evidence type="ECO:0000256" key="1">
    <source>
        <dbReference type="ARBA" id="ARBA00007319"/>
    </source>
</evidence>